<accession>A0A699Z612</accession>
<evidence type="ECO:0000256" key="1">
    <source>
        <dbReference type="SAM" id="MobiDB-lite"/>
    </source>
</evidence>
<feature type="compositionally biased region" description="Low complexity" evidence="1">
    <location>
        <begin position="97"/>
        <end position="106"/>
    </location>
</feature>
<reference evidence="2 3" key="1">
    <citation type="submission" date="2020-02" db="EMBL/GenBank/DDBJ databases">
        <title>Draft genome sequence of Haematococcus lacustris strain NIES-144.</title>
        <authorList>
            <person name="Morimoto D."/>
            <person name="Nakagawa S."/>
            <person name="Yoshida T."/>
            <person name="Sawayama S."/>
        </authorList>
    </citation>
    <scope>NUCLEOTIDE SEQUENCE [LARGE SCALE GENOMIC DNA]</scope>
    <source>
        <strain evidence="2 3">NIES-144</strain>
    </source>
</reference>
<feature type="region of interest" description="Disordered" evidence="1">
    <location>
        <begin position="209"/>
        <end position="242"/>
    </location>
</feature>
<dbReference type="AlphaFoldDB" id="A0A699Z612"/>
<feature type="compositionally biased region" description="Polar residues" evidence="1">
    <location>
        <begin position="137"/>
        <end position="147"/>
    </location>
</feature>
<organism evidence="2 3">
    <name type="scientific">Haematococcus lacustris</name>
    <name type="common">Green alga</name>
    <name type="synonym">Haematococcus pluvialis</name>
    <dbReference type="NCBI Taxonomy" id="44745"/>
    <lineage>
        <taxon>Eukaryota</taxon>
        <taxon>Viridiplantae</taxon>
        <taxon>Chlorophyta</taxon>
        <taxon>core chlorophytes</taxon>
        <taxon>Chlorophyceae</taxon>
        <taxon>CS clade</taxon>
        <taxon>Chlamydomonadales</taxon>
        <taxon>Haematococcaceae</taxon>
        <taxon>Haematococcus</taxon>
    </lineage>
</organism>
<keyword evidence="3" id="KW-1185">Reference proteome</keyword>
<sequence length="280" mass="29145">MTDDLVPRLNAHTLGSLRRELLEVDWAGQLLQQLGGRQVMQGVREAVEGVRQAVGLGPGLLQLAQAVLPPDLAARWAVGGARLKLATPLLNPPPVPADASSAAASAEQHLPSGNNSSGGYGFTGNTVGRTTAMDLAPNTSTSTSSEPDLTRWAEMGRAAVHGLNAQLASLSPRLPAAAKDALVAVFSATNVAEVLRVAGVLTTQTRAWQAKPGTLGPPSPKRASQSPSPYVEGGQEGRRDAPAPVLLPAGQLYHVRPAAADAEAWEVVEVDVEAPYFDLM</sequence>
<protein>
    <submittedName>
        <fullName evidence="2">Uncharacterized protein</fullName>
    </submittedName>
</protein>
<name>A0A699Z612_HAELA</name>
<feature type="region of interest" description="Disordered" evidence="1">
    <location>
        <begin position="95"/>
        <end position="148"/>
    </location>
</feature>
<comment type="caution">
    <text evidence="2">The sequence shown here is derived from an EMBL/GenBank/DDBJ whole genome shotgun (WGS) entry which is preliminary data.</text>
</comment>
<proteinExistence type="predicted"/>
<dbReference type="EMBL" id="BLLF01000714">
    <property type="protein sequence ID" value="GFH14344.1"/>
    <property type="molecule type" value="Genomic_DNA"/>
</dbReference>
<evidence type="ECO:0000313" key="3">
    <source>
        <dbReference type="Proteomes" id="UP000485058"/>
    </source>
</evidence>
<evidence type="ECO:0000313" key="2">
    <source>
        <dbReference type="EMBL" id="GFH14344.1"/>
    </source>
</evidence>
<dbReference type="Proteomes" id="UP000485058">
    <property type="component" value="Unassembled WGS sequence"/>
</dbReference>
<gene>
    <name evidence="2" type="ORF">HaLaN_10377</name>
</gene>